<comment type="caution">
    <text evidence="2">The sequence shown here is derived from an EMBL/GenBank/DDBJ whole genome shotgun (WGS) entry which is preliminary data.</text>
</comment>
<evidence type="ECO:0000313" key="2">
    <source>
        <dbReference type="EMBL" id="PIR93887.1"/>
    </source>
</evidence>
<dbReference type="Gene3D" id="3.30.460.10">
    <property type="entry name" value="Beta Polymerase, domain 2"/>
    <property type="match status" value="1"/>
</dbReference>
<gene>
    <name evidence="2" type="ORF">COT97_04140</name>
</gene>
<sequence length="166" mass="18675">MDFRETIKESGGDKEFDKGNLFRALKEAVKLANIKDSNALGVILYGSQTHGTARPDSDADLLVIRATNDSDINYKSPARDELQLAAKSKLEEFDIDATFENPTTLDLDWARSHADKKFVRDSFWMLDDASIIIVGDDGLEEEIRSLLGFSGRKSQRELMGDPRYQK</sequence>
<evidence type="ECO:0000259" key="1">
    <source>
        <dbReference type="Pfam" id="PF01909"/>
    </source>
</evidence>
<dbReference type="Pfam" id="PF01909">
    <property type="entry name" value="NTP_transf_2"/>
    <property type="match status" value="1"/>
</dbReference>
<organism evidence="2 3">
    <name type="scientific">Candidatus Falkowbacteria bacterium CG10_big_fil_rev_8_21_14_0_10_39_11</name>
    <dbReference type="NCBI Taxonomy" id="1974565"/>
    <lineage>
        <taxon>Bacteria</taxon>
        <taxon>Candidatus Falkowiibacteriota</taxon>
    </lineage>
</organism>
<accession>A0A2H0V464</accession>
<name>A0A2H0V464_9BACT</name>
<dbReference type="CDD" id="cd05403">
    <property type="entry name" value="NT_KNTase_like"/>
    <property type="match status" value="1"/>
</dbReference>
<dbReference type="GO" id="GO:0016779">
    <property type="term" value="F:nucleotidyltransferase activity"/>
    <property type="evidence" value="ECO:0007669"/>
    <property type="project" value="InterPro"/>
</dbReference>
<dbReference type="Proteomes" id="UP000229901">
    <property type="component" value="Unassembled WGS sequence"/>
</dbReference>
<proteinExistence type="predicted"/>
<feature type="domain" description="Polymerase nucleotidyl transferase" evidence="1">
    <location>
        <begin position="39"/>
        <end position="70"/>
    </location>
</feature>
<dbReference type="InterPro" id="IPR043519">
    <property type="entry name" value="NT_sf"/>
</dbReference>
<protein>
    <recommendedName>
        <fullName evidence="1">Polymerase nucleotidyl transferase domain-containing protein</fullName>
    </recommendedName>
</protein>
<reference evidence="3" key="1">
    <citation type="submission" date="2017-09" db="EMBL/GenBank/DDBJ databases">
        <title>Depth-based differentiation of microbial function through sediment-hosted aquifers and enrichment of novel symbionts in the deep terrestrial subsurface.</title>
        <authorList>
            <person name="Probst A.J."/>
            <person name="Ladd B."/>
            <person name="Jarett J.K."/>
            <person name="Geller-Mcgrath D.E."/>
            <person name="Sieber C.M.K."/>
            <person name="Emerson J.B."/>
            <person name="Anantharaman K."/>
            <person name="Thomas B.C."/>
            <person name="Malmstrom R."/>
            <person name="Stieglmeier M."/>
            <person name="Klingl A."/>
            <person name="Woyke T."/>
            <person name="Ryan C.M."/>
            <person name="Banfield J.F."/>
        </authorList>
    </citation>
    <scope>NUCLEOTIDE SEQUENCE [LARGE SCALE GENOMIC DNA]</scope>
</reference>
<dbReference type="EMBL" id="PFAP01000031">
    <property type="protein sequence ID" value="PIR93887.1"/>
    <property type="molecule type" value="Genomic_DNA"/>
</dbReference>
<dbReference type="InterPro" id="IPR002934">
    <property type="entry name" value="Polymerase_NTP_transf_dom"/>
</dbReference>
<dbReference type="SUPFAM" id="SSF81301">
    <property type="entry name" value="Nucleotidyltransferase"/>
    <property type="match status" value="1"/>
</dbReference>
<dbReference type="AlphaFoldDB" id="A0A2H0V464"/>
<evidence type="ECO:0000313" key="3">
    <source>
        <dbReference type="Proteomes" id="UP000229901"/>
    </source>
</evidence>